<keyword evidence="7" id="KW-0472">Membrane</keyword>
<evidence type="ECO:0000256" key="4">
    <source>
        <dbReference type="ARBA" id="ARBA00022692"/>
    </source>
</evidence>
<keyword evidence="4" id="KW-0812">Transmembrane</keyword>
<keyword evidence="6" id="KW-1133">Transmembrane helix</keyword>
<keyword evidence="8" id="KW-0464">Manganese</keyword>
<dbReference type="EMBL" id="AUSU01008103">
    <property type="protein sequence ID" value="EPS59757.1"/>
    <property type="molecule type" value="Genomic_DNA"/>
</dbReference>
<dbReference type="Gene3D" id="3.90.550.10">
    <property type="entry name" value="Spore Coat Polysaccharide Biosynthesis Protein SpsA, Chain A"/>
    <property type="match status" value="1"/>
</dbReference>
<dbReference type="GO" id="GO:0046872">
    <property type="term" value="F:metal ion binding"/>
    <property type="evidence" value="ECO:0007669"/>
    <property type="project" value="UniProtKB-KW"/>
</dbReference>
<evidence type="ECO:0000256" key="1">
    <source>
        <dbReference type="ARBA" id="ARBA00004323"/>
    </source>
</evidence>
<reference evidence="12 13" key="1">
    <citation type="journal article" date="2013" name="BMC Genomics">
        <title>The miniature genome of a carnivorous plant Genlisea aurea contains a low number of genes and short non-coding sequences.</title>
        <authorList>
            <person name="Leushkin E.V."/>
            <person name="Sutormin R.A."/>
            <person name="Nabieva E.R."/>
            <person name="Penin A.A."/>
            <person name="Kondrashov A.S."/>
            <person name="Logacheva M.D."/>
        </authorList>
    </citation>
    <scope>NUCLEOTIDE SEQUENCE [LARGE SCALE GENOMIC DNA]</scope>
</reference>
<organism evidence="12 13">
    <name type="scientific">Genlisea aurea</name>
    <dbReference type="NCBI Taxonomy" id="192259"/>
    <lineage>
        <taxon>Eukaryota</taxon>
        <taxon>Viridiplantae</taxon>
        <taxon>Streptophyta</taxon>
        <taxon>Embryophyta</taxon>
        <taxon>Tracheophyta</taxon>
        <taxon>Spermatophyta</taxon>
        <taxon>Magnoliopsida</taxon>
        <taxon>eudicotyledons</taxon>
        <taxon>Gunneridae</taxon>
        <taxon>Pentapetalae</taxon>
        <taxon>asterids</taxon>
        <taxon>lamiids</taxon>
        <taxon>Lamiales</taxon>
        <taxon>Lentibulariaceae</taxon>
        <taxon>Genlisea</taxon>
    </lineage>
</organism>
<comment type="similarity">
    <text evidence="10">Belongs to the glycosyltransferase 8 family. Glycogenin subfamily.</text>
</comment>
<evidence type="ECO:0000256" key="7">
    <source>
        <dbReference type="ARBA" id="ARBA00023136"/>
    </source>
</evidence>
<dbReference type="OrthoDB" id="2014201at2759"/>
<dbReference type="FunFam" id="3.90.550.10:FF:000018">
    <property type="entry name" value="Hexosyltransferase"/>
    <property type="match status" value="1"/>
</dbReference>
<comment type="subcellular location">
    <subcellularLocation>
        <location evidence="1">Golgi apparatus membrane</location>
        <topology evidence="1">Single-pass type II membrane protein</topology>
    </subcellularLocation>
</comment>
<dbReference type="SUPFAM" id="SSF53448">
    <property type="entry name" value="Nucleotide-diphospho-sugar transferases"/>
    <property type="match status" value="1"/>
</dbReference>
<proteinExistence type="inferred from homology"/>
<evidence type="ECO:0000256" key="2">
    <source>
        <dbReference type="ARBA" id="ARBA00022676"/>
    </source>
</evidence>
<dbReference type="EC" id="2.4.1.-" evidence="11"/>
<sequence>VGLLNFDSHEIRRWKHLLPTAHFHVLRLDHVDTNTTWESLYPEWIDEEEEKESPKCPSFPTIDVENRRRLDLLAVKLPCQNRGSSSSSWSKNIPLLHLQIAAANSAASSYEAKRPLYLMIILTKGCFPLLNLFTCRDLVAREGETWLYRPGLSSLRQKLDLPTGSCQLSLPSETKQTAKKQQREAYATILHSVYTYVCGAIAVAHSIRMSGSTRDLVILVDASINEHHRRGLEAAGWQVRTIERIRNPNAEKDSYNEWNYSKFRLWQLTDYDKIIFIDSDMLILRNIDVLFRMPEISATGNNGSLFNSGVMVIEPSNCTFQLVMDHIHEIHSYNGGDQGFLNEMFPWWHRIPQRMNFLKHFWPGDDEETRRKKLQLFSAEPPIVYVLHFLGYKPWQCFRDYDCNWNVERLQEFASDAAHRRWWKMHDSMPEKLQRYCLLRTIQKAQLEWDRREAEKGNYSDGHWKMEVKDDRIDKCIDRDCSWRGMLRHWEIKN</sequence>
<evidence type="ECO:0000256" key="6">
    <source>
        <dbReference type="ARBA" id="ARBA00022989"/>
    </source>
</evidence>
<evidence type="ECO:0000256" key="5">
    <source>
        <dbReference type="ARBA" id="ARBA00022723"/>
    </source>
</evidence>
<dbReference type="InterPro" id="IPR050587">
    <property type="entry name" value="GNT1/Glycosyltrans_8"/>
</dbReference>
<keyword evidence="5" id="KW-0479">Metal-binding</keyword>
<dbReference type="InterPro" id="IPR029044">
    <property type="entry name" value="Nucleotide-diphossugar_trans"/>
</dbReference>
<dbReference type="InterPro" id="IPR002495">
    <property type="entry name" value="Glyco_trans_8"/>
</dbReference>
<comment type="caution">
    <text evidence="12">The sequence shown here is derived from an EMBL/GenBank/DDBJ whole genome shotgun (WGS) entry which is preliminary data.</text>
</comment>
<keyword evidence="13" id="KW-1185">Reference proteome</keyword>
<gene>
    <name evidence="12" type="ORF">M569_15049</name>
</gene>
<evidence type="ECO:0000256" key="10">
    <source>
        <dbReference type="ARBA" id="ARBA00038162"/>
    </source>
</evidence>
<dbReference type="Pfam" id="PF01501">
    <property type="entry name" value="Glyco_transf_8"/>
    <property type="match status" value="1"/>
</dbReference>
<dbReference type="GO" id="GO:0000139">
    <property type="term" value="C:Golgi membrane"/>
    <property type="evidence" value="ECO:0007669"/>
    <property type="project" value="UniProtKB-SubCell"/>
</dbReference>
<evidence type="ECO:0000256" key="8">
    <source>
        <dbReference type="ARBA" id="ARBA00023211"/>
    </source>
</evidence>
<keyword evidence="9" id="KW-0961">Cell wall biogenesis/degradation</keyword>
<dbReference type="GO" id="GO:0071555">
    <property type="term" value="P:cell wall organization"/>
    <property type="evidence" value="ECO:0007669"/>
    <property type="project" value="UniProtKB-KW"/>
</dbReference>
<accession>S8DJT9</accession>
<dbReference type="Proteomes" id="UP000015453">
    <property type="component" value="Unassembled WGS sequence"/>
</dbReference>
<name>S8DJT9_9LAMI</name>
<protein>
    <recommendedName>
        <fullName evidence="11">Hexosyltransferase</fullName>
        <ecNumber evidence="11">2.4.1.-</ecNumber>
    </recommendedName>
</protein>
<keyword evidence="3" id="KW-0808">Transferase</keyword>
<dbReference type="CDD" id="cd02537">
    <property type="entry name" value="GT8_Glycogenin"/>
    <property type="match status" value="1"/>
</dbReference>
<dbReference type="AlphaFoldDB" id="S8DJT9"/>
<dbReference type="GO" id="GO:0016757">
    <property type="term" value="F:glycosyltransferase activity"/>
    <property type="evidence" value="ECO:0007669"/>
    <property type="project" value="UniProtKB-KW"/>
</dbReference>
<evidence type="ECO:0000256" key="11">
    <source>
        <dbReference type="RuleBase" id="RU362027"/>
    </source>
</evidence>
<keyword evidence="2" id="KW-0328">Glycosyltransferase</keyword>
<evidence type="ECO:0000313" key="12">
    <source>
        <dbReference type="EMBL" id="EPS59757.1"/>
    </source>
</evidence>
<dbReference type="PANTHER" id="PTHR11183">
    <property type="entry name" value="GLYCOGENIN SUBFAMILY MEMBER"/>
    <property type="match status" value="1"/>
</dbReference>
<feature type="non-terminal residue" evidence="12">
    <location>
        <position position="1"/>
    </location>
</feature>
<evidence type="ECO:0000256" key="9">
    <source>
        <dbReference type="ARBA" id="ARBA00023316"/>
    </source>
</evidence>
<evidence type="ECO:0000256" key="3">
    <source>
        <dbReference type="ARBA" id="ARBA00022679"/>
    </source>
</evidence>
<evidence type="ECO:0000313" key="13">
    <source>
        <dbReference type="Proteomes" id="UP000015453"/>
    </source>
</evidence>